<evidence type="ECO:0000256" key="1">
    <source>
        <dbReference type="PROSITE-ProRule" id="PRU00176"/>
    </source>
</evidence>
<feature type="domain" description="RRM" evidence="2">
    <location>
        <begin position="2"/>
        <end position="94"/>
    </location>
</feature>
<dbReference type="SUPFAM" id="SSF54928">
    <property type="entry name" value="RNA-binding domain, RBD"/>
    <property type="match status" value="1"/>
</dbReference>
<evidence type="ECO:0000313" key="4">
    <source>
        <dbReference type="Proteomes" id="UP000736335"/>
    </source>
</evidence>
<proteinExistence type="predicted"/>
<dbReference type="Gene3D" id="3.30.70.330">
    <property type="match status" value="1"/>
</dbReference>
<dbReference type="InterPro" id="IPR035979">
    <property type="entry name" value="RBD_domain_sf"/>
</dbReference>
<keyword evidence="4" id="KW-1185">Reference proteome</keyword>
<keyword evidence="1" id="KW-0694">RNA-binding</keyword>
<reference evidence="3" key="1">
    <citation type="journal article" date="2020" name="Nat. Commun.">
        <title>Large-scale genome sequencing of mycorrhizal fungi provides insights into the early evolution of symbiotic traits.</title>
        <authorList>
            <person name="Miyauchi S."/>
            <person name="Kiss E."/>
            <person name="Kuo A."/>
            <person name="Drula E."/>
            <person name="Kohler A."/>
            <person name="Sanchez-Garcia M."/>
            <person name="Morin E."/>
            <person name="Andreopoulos B."/>
            <person name="Barry K.W."/>
            <person name="Bonito G."/>
            <person name="Buee M."/>
            <person name="Carver A."/>
            <person name="Chen C."/>
            <person name="Cichocki N."/>
            <person name="Clum A."/>
            <person name="Culley D."/>
            <person name="Crous P.W."/>
            <person name="Fauchery L."/>
            <person name="Girlanda M."/>
            <person name="Hayes R.D."/>
            <person name="Keri Z."/>
            <person name="LaButti K."/>
            <person name="Lipzen A."/>
            <person name="Lombard V."/>
            <person name="Magnuson J."/>
            <person name="Maillard F."/>
            <person name="Murat C."/>
            <person name="Nolan M."/>
            <person name="Ohm R.A."/>
            <person name="Pangilinan J."/>
            <person name="Pereira M.F."/>
            <person name="Perotto S."/>
            <person name="Peter M."/>
            <person name="Pfister S."/>
            <person name="Riley R."/>
            <person name="Sitrit Y."/>
            <person name="Stielow J.B."/>
            <person name="Szollosi G."/>
            <person name="Zifcakova L."/>
            <person name="Stursova M."/>
            <person name="Spatafora J.W."/>
            <person name="Tedersoo L."/>
            <person name="Vaario L.M."/>
            <person name="Yamada A."/>
            <person name="Yan M."/>
            <person name="Wang P."/>
            <person name="Xu J."/>
            <person name="Bruns T."/>
            <person name="Baldrian P."/>
            <person name="Vilgalys R."/>
            <person name="Dunand C."/>
            <person name="Henrissat B."/>
            <person name="Grigoriev I.V."/>
            <person name="Hibbett D."/>
            <person name="Nagy L.G."/>
            <person name="Martin F.M."/>
        </authorList>
    </citation>
    <scope>NUCLEOTIDE SEQUENCE</scope>
    <source>
        <strain evidence="3">UH-Tt-Lm1</strain>
    </source>
</reference>
<dbReference type="SMART" id="SM00360">
    <property type="entry name" value="RRM"/>
    <property type="match status" value="1"/>
</dbReference>
<accession>A0A9P6HK70</accession>
<gene>
    <name evidence="3" type="ORF">BJ322DRAFT_522550</name>
</gene>
<comment type="caution">
    <text evidence="3">The sequence shown here is derived from an EMBL/GenBank/DDBJ whole genome shotgun (WGS) entry which is preliminary data.</text>
</comment>
<evidence type="ECO:0000259" key="2">
    <source>
        <dbReference type="PROSITE" id="PS50102"/>
    </source>
</evidence>
<dbReference type="AlphaFoldDB" id="A0A9P6HK70"/>
<dbReference type="InterPro" id="IPR012677">
    <property type="entry name" value="Nucleotide-bd_a/b_plait_sf"/>
</dbReference>
<name>A0A9P6HK70_9AGAM</name>
<dbReference type="PROSITE" id="PS50102">
    <property type="entry name" value="RRM"/>
    <property type="match status" value="1"/>
</dbReference>
<reference evidence="3" key="2">
    <citation type="submission" date="2020-11" db="EMBL/GenBank/DDBJ databases">
        <authorList>
            <consortium name="DOE Joint Genome Institute"/>
            <person name="Kuo A."/>
            <person name="Miyauchi S."/>
            <person name="Kiss E."/>
            <person name="Drula E."/>
            <person name="Kohler A."/>
            <person name="Sanchez-Garcia M."/>
            <person name="Andreopoulos B."/>
            <person name="Barry K.W."/>
            <person name="Bonito G."/>
            <person name="Buee M."/>
            <person name="Carver A."/>
            <person name="Chen C."/>
            <person name="Cichocki N."/>
            <person name="Clum A."/>
            <person name="Culley D."/>
            <person name="Crous P.W."/>
            <person name="Fauchery L."/>
            <person name="Girlanda M."/>
            <person name="Hayes R."/>
            <person name="Keri Z."/>
            <person name="Labutti K."/>
            <person name="Lipzen A."/>
            <person name="Lombard V."/>
            <person name="Magnuson J."/>
            <person name="Maillard F."/>
            <person name="Morin E."/>
            <person name="Murat C."/>
            <person name="Nolan M."/>
            <person name="Ohm R."/>
            <person name="Pangilinan J."/>
            <person name="Pereira M."/>
            <person name="Perotto S."/>
            <person name="Peter M."/>
            <person name="Riley R."/>
            <person name="Sitrit Y."/>
            <person name="Stielow B."/>
            <person name="Szollosi G."/>
            <person name="Zifcakova L."/>
            <person name="Stursova M."/>
            <person name="Spatafora J.W."/>
            <person name="Tedersoo L."/>
            <person name="Vaario L.-M."/>
            <person name="Yamada A."/>
            <person name="Yan M."/>
            <person name="Wang P."/>
            <person name="Xu J."/>
            <person name="Bruns T."/>
            <person name="Baldrian P."/>
            <person name="Vilgalys R."/>
            <person name="Henrissat B."/>
            <person name="Grigoriev I.V."/>
            <person name="Hibbett D."/>
            <person name="Nagy L.G."/>
            <person name="Martin F.M."/>
        </authorList>
    </citation>
    <scope>NUCLEOTIDE SEQUENCE</scope>
    <source>
        <strain evidence="3">UH-Tt-Lm1</strain>
    </source>
</reference>
<dbReference type="Proteomes" id="UP000736335">
    <property type="component" value="Unassembled WGS sequence"/>
</dbReference>
<evidence type="ECO:0000313" key="3">
    <source>
        <dbReference type="EMBL" id="KAF9789122.1"/>
    </source>
</evidence>
<dbReference type="OrthoDB" id="439639at2759"/>
<sequence length="94" mass="10487">MSRLIIKNLPPYLTPDALRKHFSGKAAKNTPPSSSSSSKTFTLTDAKIAYKPDGTSRRFGFVGLRTEKEAEEAMQWFDKSFIDSMRISVEVVDG</sequence>
<organism evidence="3 4">
    <name type="scientific">Thelephora terrestris</name>
    <dbReference type="NCBI Taxonomy" id="56493"/>
    <lineage>
        <taxon>Eukaryota</taxon>
        <taxon>Fungi</taxon>
        <taxon>Dikarya</taxon>
        <taxon>Basidiomycota</taxon>
        <taxon>Agaricomycotina</taxon>
        <taxon>Agaricomycetes</taxon>
        <taxon>Thelephorales</taxon>
        <taxon>Thelephoraceae</taxon>
        <taxon>Thelephora</taxon>
    </lineage>
</organism>
<dbReference type="EMBL" id="WIUZ02000003">
    <property type="protein sequence ID" value="KAF9789122.1"/>
    <property type="molecule type" value="Genomic_DNA"/>
</dbReference>
<dbReference type="InterPro" id="IPR000504">
    <property type="entry name" value="RRM_dom"/>
</dbReference>
<protein>
    <recommendedName>
        <fullName evidence="2">RRM domain-containing protein</fullName>
    </recommendedName>
</protein>
<dbReference type="GO" id="GO:0003723">
    <property type="term" value="F:RNA binding"/>
    <property type="evidence" value="ECO:0007669"/>
    <property type="project" value="UniProtKB-UniRule"/>
</dbReference>